<dbReference type="Pfam" id="PF20935">
    <property type="entry name" value="DUF6847"/>
    <property type="match status" value="1"/>
</dbReference>
<gene>
    <name evidence="2" type="ORF">SAMN05661091_5820</name>
</gene>
<evidence type="ECO:0008006" key="4">
    <source>
        <dbReference type="Google" id="ProtNLM"/>
    </source>
</evidence>
<dbReference type="NCBIfam" id="NF038048">
    <property type="entry name" value="DIP1984_fam"/>
    <property type="match status" value="1"/>
</dbReference>
<reference evidence="2 3" key="1">
    <citation type="submission" date="2017-04" db="EMBL/GenBank/DDBJ databases">
        <authorList>
            <person name="Afonso C.L."/>
            <person name="Miller P.J."/>
            <person name="Scott M.A."/>
            <person name="Spackman E."/>
            <person name="Goraichik I."/>
            <person name="Dimitrov K.M."/>
            <person name="Suarez D.L."/>
            <person name="Swayne D.E."/>
        </authorList>
    </citation>
    <scope>NUCLEOTIDE SEQUENCE [LARGE SCALE GENOMIC DNA]</scope>
    <source>
        <strain evidence="2 3">N3/975</strain>
    </source>
</reference>
<dbReference type="InterPro" id="IPR047741">
    <property type="entry name" value="DIP1984-like"/>
</dbReference>
<evidence type="ECO:0000256" key="1">
    <source>
        <dbReference type="SAM" id="Coils"/>
    </source>
</evidence>
<dbReference type="Proteomes" id="UP000192940">
    <property type="component" value="Chromosome I"/>
</dbReference>
<protein>
    <recommendedName>
        <fullName evidence="4">Septicolysin</fullName>
    </recommendedName>
</protein>
<organism evidence="2 3">
    <name type="scientific">Paenibacillus uliginis N3/975</name>
    <dbReference type="NCBI Taxonomy" id="1313296"/>
    <lineage>
        <taxon>Bacteria</taxon>
        <taxon>Bacillati</taxon>
        <taxon>Bacillota</taxon>
        <taxon>Bacilli</taxon>
        <taxon>Bacillales</taxon>
        <taxon>Paenibacillaceae</taxon>
        <taxon>Paenibacillus</taxon>
    </lineage>
</organism>
<accession>A0A1X7HU77</accession>
<dbReference type="STRING" id="1313296.SAMN05661091_5820"/>
<keyword evidence="1" id="KW-0175">Coiled coil</keyword>
<dbReference type="AlphaFoldDB" id="A0A1X7HU77"/>
<proteinExistence type="predicted"/>
<dbReference type="Gene3D" id="6.10.320.10">
    <property type="match status" value="1"/>
</dbReference>
<keyword evidence="3" id="KW-1185">Reference proteome</keyword>
<evidence type="ECO:0000313" key="3">
    <source>
        <dbReference type="Proteomes" id="UP000192940"/>
    </source>
</evidence>
<name>A0A1X7HU77_9BACL</name>
<dbReference type="CDD" id="cd12208">
    <property type="entry name" value="DIP1984-like"/>
    <property type="match status" value="1"/>
</dbReference>
<sequence length="156" mass="18345">MKLAEALVLRADCQRRIAQLKQRLDRVVKVQEGEQPVENPTELFVELDRTMEELASWIKKINKTNSHTVFADGKSLADVLVERDSMMQKRKILDELLETASIRQERYSRSEVKFLTVIEVPTLQKQMDELAKNYRELDFRIQEKNWTIDLIEDAPK</sequence>
<dbReference type="EMBL" id="LT840184">
    <property type="protein sequence ID" value="SMF92431.1"/>
    <property type="molecule type" value="Genomic_DNA"/>
</dbReference>
<feature type="coiled-coil region" evidence="1">
    <location>
        <begin position="3"/>
        <end position="30"/>
    </location>
</feature>
<evidence type="ECO:0000313" key="2">
    <source>
        <dbReference type="EMBL" id="SMF92431.1"/>
    </source>
</evidence>